<dbReference type="EMBL" id="JALBCA010000073">
    <property type="protein sequence ID" value="KAI2384441.1"/>
    <property type="molecule type" value="Genomic_DNA"/>
</dbReference>
<protein>
    <submittedName>
        <fullName evidence="1">Uncharacterized protein</fullName>
    </submittedName>
</protein>
<accession>A0ACB8USZ7</accession>
<proteinExistence type="predicted"/>
<gene>
    <name evidence="1" type="ORF">LOY88_004693</name>
</gene>
<reference evidence="1" key="1">
    <citation type="journal article" date="2022" name="bioRxiv">
        <title>Population genetic analysis of Ophidiomyces ophidiicola, the causative agent of snake fungal disease, indicates recent introductions to the USA.</title>
        <authorList>
            <person name="Ladner J.T."/>
            <person name="Palmer J.M."/>
            <person name="Ettinger C.L."/>
            <person name="Stajich J.E."/>
            <person name="Farrell T.M."/>
            <person name="Glorioso B.M."/>
            <person name="Lawson B."/>
            <person name="Price S.J."/>
            <person name="Stengle A.G."/>
            <person name="Grear D.A."/>
            <person name="Lorch J.M."/>
        </authorList>
    </citation>
    <scope>NUCLEOTIDE SEQUENCE</scope>
    <source>
        <strain evidence="1">NWHC 24266-5</strain>
    </source>
</reference>
<organism evidence="1">
    <name type="scientific">Ophidiomyces ophidiicola</name>
    <dbReference type="NCBI Taxonomy" id="1387563"/>
    <lineage>
        <taxon>Eukaryota</taxon>
        <taxon>Fungi</taxon>
        <taxon>Dikarya</taxon>
        <taxon>Ascomycota</taxon>
        <taxon>Pezizomycotina</taxon>
        <taxon>Eurotiomycetes</taxon>
        <taxon>Eurotiomycetidae</taxon>
        <taxon>Onygenales</taxon>
        <taxon>Onygenaceae</taxon>
        <taxon>Ophidiomyces</taxon>
    </lineage>
</organism>
<name>A0ACB8USZ7_9EURO</name>
<comment type="caution">
    <text evidence="1">The sequence shown here is derived from an EMBL/GenBank/DDBJ whole genome shotgun (WGS) entry which is preliminary data.</text>
</comment>
<sequence length="1215" mass="133782">MLGRLLNTAASAFNANPNSPRTPAQLESVTEEEHTSGLLFPDLNILHRTQPHTYPLQTSTAPSNTTGTSSFDDNDGVGLEQVKDFRIIIAQNAMGDRDEPCILLDTKNFSGTEKPSRSASASHLVELPRARHSRAISSSQALRRDGVQSSISMAPELNPVSPLIDSKVRDTPNMSAFLRARNRRSTFSATIRDSDHPHGRISGDTSDSGLLNCIFGSSAFSYRGSSTKMHIVPNDGELPYEVGSRNARACHSHHRRAETFSAQSKPRNITYNTVQQRPLPAKITVLVTRMFSVNLPEHQTAPTDVSEQQPSPFAKLFFGTDTVQPTAKKKKIKEKKTPMYAVAIAIQLPVTARTHGQQSYQYSPCGPDMLRPPVIMSTSLDSDRRMNAAFNDNATHLSSTSNLDERIDTLVDYWDIITRTLSHLEKVASKEIVSLLKEVDLYAVQQPKPVKQPPSMQRTNQTIIYLPLNCLAPNTILQKETLHAIHRVALGLKIPRVITGQSRWGVWRDEARWISKFLCEREHNFFFLVLITAFLGNHTDWLGSLGPEWHKRRHILQQRVQQDIELSIPNRTVIISPCKMTARRLIFVLATFLPSQQRSDTLTSPFRPSTSTSLRQMSQSPPNPQFFRRESLRRSLNRRARTRNFVDENSSFKRSASVSSNETMNVIPDDFEFMTAPAQQGRQDSDARSVKTASLPIPSNGMRVRKSSTAIAAPALPGTATPIPHFASQRPSQARVPPGAQASSVSAASANLMQTLRRNESNPGSAGSDYPAGSKWGSLLSGFWTSRETSLTDKADNLSSRQAMNPSSPSFSNRESPVSVFGKSSGEFDSIRKGGQLNDSDIPANVSGSDAANDASEGNVQPQDTEESSPASPVKLFVEANDGVVDVELPLPGFLSLSSSNDSAIHSPRKFRDSITSLDIGPPPVNDSLFSNGQKDHEKLNSNVAGWLKRYHEDFVLQAVRPYPSLEADIRRSMSAEPTPNHIMATLAPIDASGSSEQWVEVCSTLIADTTSSTVKRLRLRRKIASARPHMGLSSAAMLPLGERKASLSTFNLTSSTAVEFRFVEEEFIEEPVMDLDGTLVDAVERVLARSGPPSVNHSRNASPSRGRRGRPGPSQLGDRQPVDSMTTMTFSGTADHPSFEVPRNECRRMVLGALEEVVRSVAAERRREDSMAKIDGSDIKSPGGRPSRKGIGIVADNTLREGIRKWLMEIEEIC</sequence>
<evidence type="ECO:0000313" key="1">
    <source>
        <dbReference type="EMBL" id="KAI2384441.1"/>
    </source>
</evidence>